<keyword evidence="1" id="KW-0597">Phosphoprotein</keyword>
<dbReference type="GO" id="GO:0000160">
    <property type="term" value="P:phosphorelay signal transduction system"/>
    <property type="evidence" value="ECO:0007669"/>
    <property type="project" value="InterPro"/>
</dbReference>
<evidence type="ECO:0000313" key="3">
    <source>
        <dbReference type="EMBL" id="ABG60288.1"/>
    </source>
</evidence>
<feature type="domain" description="Response regulatory" evidence="2">
    <location>
        <begin position="8"/>
        <end position="135"/>
    </location>
</feature>
<dbReference type="PROSITE" id="PS50110">
    <property type="entry name" value="RESPONSE_REGULATORY"/>
    <property type="match status" value="1"/>
</dbReference>
<proteinExistence type="predicted"/>
<keyword evidence="4" id="KW-1185">Reference proteome</keyword>
<feature type="modified residue" description="4-aspartylphosphate" evidence="1">
    <location>
        <position position="65"/>
    </location>
</feature>
<evidence type="ECO:0000313" key="4">
    <source>
        <dbReference type="Proteomes" id="UP000001822"/>
    </source>
</evidence>
<dbReference type="SMART" id="SM00448">
    <property type="entry name" value="REC"/>
    <property type="match status" value="1"/>
</dbReference>
<dbReference type="PANTHER" id="PTHR44520:SF2">
    <property type="entry name" value="RESPONSE REGULATOR RCP1"/>
    <property type="match status" value="1"/>
</dbReference>
<dbReference type="InterPro" id="IPR052893">
    <property type="entry name" value="TCS_response_regulator"/>
</dbReference>
<gene>
    <name evidence="3" type="primary">cpxR</name>
    <name evidence="3" type="ordered locus">CHU_3047</name>
</gene>
<dbReference type="InterPro" id="IPR001789">
    <property type="entry name" value="Sig_transdc_resp-reg_receiver"/>
</dbReference>
<dbReference type="RefSeq" id="WP_011586398.1">
    <property type="nucleotide sequence ID" value="NC_008255.1"/>
</dbReference>
<dbReference type="SUPFAM" id="SSF52172">
    <property type="entry name" value="CheY-like"/>
    <property type="match status" value="1"/>
</dbReference>
<dbReference type="KEGG" id="chu:CHU_3047"/>
<dbReference type="Proteomes" id="UP000001822">
    <property type="component" value="Chromosome"/>
</dbReference>
<dbReference type="PANTHER" id="PTHR44520">
    <property type="entry name" value="RESPONSE REGULATOR RCP1-RELATED"/>
    <property type="match status" value="1"/>
</dbReference>
<protein>
    <submittedName>
        <fullName evidence="3">Two-component response regulator</fullName>
    </submittedName>
</protein>
<accession>A0A6N4SUT4</accession>
<name>A0A6N4SUT4_CYTH3</name>
<evidence type="ECO:0000256" key="1">
    <source>
        <dbReference type="PROSITE-ProRule" id="PRU00169"/>
    </source>
</evidence>
<dbReference type="OrthoDB" id="1524091at2"/>
<dbReference type="InterPro" id="IPR011006">
    <property type="entry name" value="CheY-like_superfamily"/>
</dbReference>
<dbReference type="Pfam" id="PF00072">
    <property type="entry name" value="Response_reg"/>
    <property type="match status" value="1"/>
</dbReference>
<evidence type="ECO:0000259" key="2">
    <source>
        <dbReference type="PROSITE" id="PS50110"/>
    </source>
</evidence>
<dbReference type="Gene3D" id="3.40.50.2300">
    <property type="match status" value="1"/>
</dbReference>
<dbReference type="AlphaFoldDB" id="A0A6N4SUT4"/>
<reference evidence="3 4" key="1">
    <citation type="journal article" date="2007" name="Appl. Environ. Microbiol.">
        <title>Genome sequence of the cellulolytic gliding bacterium Cytophaga hutchinsonii.</title>
        <authorList>
            <person name="Xie G."/>
            <person name="Bruce D.C."/>
            <person name="Challacombe J.F."/>
            <person name="Chertkov O."/>
            <person name="Detter J.C."/>
            <person name="Gilna P."/>
            <person name="Han C.S."/>
            <person name="Lucas S."/>
            <person name="Misra M."/>
            <person name="Myers G.L."/>
            <person name="Richardson P."/>
            <person name="Tapia R."/>
            <person name="Thayer N."/>
            <person name="Thompson L.S."/>
            <person name="Brettin T.S."/>
            <person name="Henrissat B."/>
            <person name="Wilson D.B."/>
            <person name="McBride M.J."/>
        </authorList>
    </citation>
    <scope>NUCLEOTIDE SEQUENCE [LARGE SCALE GENOMIC DNA]</scope>
    <source>
        <strain evidence="4">ATCC 33406 / DSM 1761 / CIP 103989 / NBRC 15051 / NCIMB 9469 / D465</strain>
    </source>
</reference>
<dbReference type="EMBL" id="CP000383">
    <property type="protein sequence ID" value="ABG60288.1"/>
    <property type="molecule type" value="Genomic_DNA"/>
</dbReference>
<sequence length="135" mass="15550">MTVTKLNQIFLIDDDEAVNFINKIILTKTACANEIIVLQSAHRALDILSQNAQIDPDRPELIFLDINMPGMDGWEFLEKYAQLPQNYITNIKVIMLTTSVNPEHRKRAEQYKEVAGFRVKPLSMKMASEIMESYF</sequence>
<organism evidence="3 4">
    <name type="scientific">Cytophaga hutchinsonii (strain ATCC 33406 / DSM 1761 / CIP 103989 / NBRC 15051 / NCIMB 9469 / D465)</name>
    <dbReference type="NCBI Taxonomy" id="269798"/>
    <lineage>
        <taxon>Bacteria</taxon>
        <taxon>Pseudomonadati</taxon>
        <taxon>Bacteroidota</taxon>
        <taxon>Cytophagia</taxon>
        <taxon>Cytophagales</taxon>
        <taxon>Cytophagaceae</taxon>
        <taxon>Cytophaga</taxon>
    </lineage>
</organism>